<dbReference type="KEGG" id="bja:bll2723"/>
<organism evidence="4 5">
    <name type="scientific">Bradyrhizobium diazoefficiens (strain JCM 10833 / BCRC 13528 / IAM 13628 / NBRC 14792 / USDA 110)</name>
    <dbReference type="NCBI Taxonomy" id="224911"/>
    <lineage>
        <taxon>Bacteria</taxon>
        <taxon>Pseudomonadati</taxon>
        <taxon>Pseudomonadota</taxon>
        <taxon>Alphaproteobacteria</taxon>
        <taxon>Hyphomicrobiales</taxon>
        <taxon>Nitrobacteraceae</taxon>
        <taxon>Bradyrhizobium</taxon>
    </lineage>
</organism>
<dbReference type="GO" id="GO:0016491">
    <property type="term" value="F:oxidoreductase activity"/>
    <property type="evidence" value="ECO:0000318"/>
    <property type="project" value="GO_Central"/>
</dbReference>
<dbReference type="Proteomes" id="UP000002526">
    <property type="component" value="Chromosome"/>
</dbReference>
<dbReference type="NCBIfam" id="NF009589">
    <property type="entry name" value="PRK13030.1"/>
    <property type="match status" value="1"/>
</dbReference>
<dbReference type="Pfam" id="PF20169">
    <property type="entry name" value="DUF6537"/>
    <property type="match status" value="1"/>
</dbReference>
<dbReference type="PANTHER" id="PTHR48084">
    <property type="entry name" value="2-OXOGLUTARATE OXIDOREDUCTASE SUBUNIT KORB-RELATED"/>
    <property type="match status" value="1"/>
</dbReference>
<dbReference type="PATRIC" id="fig|224911.5.peg.2700"/>
<dbReference type="OrthoDB" id="9803617at2"/>
<dbReference type="eggNOG" id="COG1014">
    <property type="taxonomic scope" value="Bacteria"/>
</dbReference>
<dbReference type="EMBL" id="BA000040">
    <property type="protein sequence ID" value="BAC47988.1"/>
    <property type="molecule type" value="Genomic_DNA"/>
</dbReference>
<dbReference type="CDD" id="cd07034">
    <property type="entry name" value="TPP_PYR_PFOR_IOR-alpha_like"/>
    <property type="match status" value="1"/>
</dbReference>
<dbReference type="HOGENOM" id="CLU_009166_1_0_5"/>
<dbReference type="GO" id="GO:0016903">
    <property type="term" value="F:oxidoreductase activity, acting on the aldehyde or oxo group of donors"/>
    <property type="evidence" value="ECO:0007669"/>
    <property type="project" value="InterPro"/>
</dbReference>
<protein>
    <submittedName>
        <fullName evidence="4">Bll2723 protein</fullName>
    </submittedName>
</protein>
<keyword evidence="1" id="KW-0560">Oxidoreductase</keyword>
<feature type="domain" description="Pyruvate/ketoisovalerate oxidoreductase catalytic" evidence="2">
    <location>
        <begin position="770"/>
        <end position="956"/>
    </location>
</feature>
<dbReference type="eggNOG" id="COG4231">
    <property type="taxonomic scope" value="Bacteria"/>
</dbReference>
<dbReference type="STRING" id="224911.AAV28_10625"/>
<gene>
    <name evidence="4" type="ordered locus">bll2723</name>
</gene>
<dbReference type="InterPro" id="IPR002880">
    <property type="entry name" value="Pyrv_Fd/Flavodoxin_OxRdtase_N"/>
</dbReference>
<dbReference type="PANTHER" id="PTHR48084:SF3">
    <property type="entry name" value="SUBUNIT OF PYRUVATE:FLAVODOXIN OXIDOREDUCTASE"/>
    <property type="match status" value="1"/>
</dbReference>
<dbReference type="AlphaFoldDB" id="Q89RP0"/>
<dbReference type="InterPro" id="IPR019752">
    <property type="entry name" value="Pyrv/ketoisovalerate_OxRed_cat"/>
</dbReference>
<dbReference type="Pfam" id="PF01558">
    <property type="entry name" value="POR"/>
    <property type="match status" value="1"/>
</dbReference>
<evidence type="ECO:0000259" key="2">
    <source>
        <dbReference type="Pfam" id="PF01558"/>
    </source>
</evidence>
<evidence type="ECO:0000256" key="1">
    <source>
        <dbReference type="ARBA" id="ARBA00023002"/>
    </source>
</evidence>
<reference evidence="5" key="1">
    <citation type="journal article" date="2002" name="DNA Res.">
        <title>Complete genomic sequence of nitrogen-fixing symbiotic bacterium Bradyrhizobium japonicum USDA110.</title>
        <authorList>
            <person name="Kaneko T."/>
            <person name="Nakamura Y."/>
            <person name="Sato S."/>
            <person name="Minamisawa K."/>
            <person name="Uchiumi T."/>
            <person name="Sasamoto S."/>
            <person name="Watanabe A."/>
            <person name="Idesawa K."/>
            <person name="Iriguchi M."/>
            <person name="Kawashima K."/>
            <person name="Kohara M."/>
            <person name="Matsumoto M."/>
            <person name="Shimpo S."/>
            <person name="Tsuruoka H."/>
            <person name="Wada T."/>
            <person name="Yamada M."/>
            <person name="Tabata S."/>
        </authorList>
    </citation>
    <scope>NUCLEOTIDE SEQUENCE [LARGE SCALE GENOMIC DNA]</scope>
    <source>
        <strain evidence="5">JCM 10833 / BCRC 13528 / IAM 13628 / NBRC 14792 / USDA 110</strain>
    </source>
</reference>
<proteinExistence type="predicted"/>
<dbReference type="Gene3D" id="3.40.50.970">
    <property type="match status" value="1"/>
</dbReference>
<dbReference type="NCBIfam" id="NF009588">
    <property type="entry name" value="PRK13029.1"/>
    <property type="match status" value="1"/>
</dbReference>
<dbReference type="InterPro" id="IPR029061">
    <property type="entry name" value="THDP-binding"/>
</dbReference>
<name>Q89RP0_BRADU</name>
<dbReference type="InterPro" id="IPR002869">
    <property type="entry name" value="Pyrv_flavodox_OxRed_cen"/>
</dbReference>
<dbReference type="InterPro" id="IPR051457">
    <property type="entry name" value="2-oxoacid:Fd_oxidoreductase"/>
</dbReference>
<evidence type="ECO:0000313" key="5">
    <source>
        <dbReference type="Proteomes" id="UP000002526"/>
    </source>
</evidence>
<dbReference type="SUPFAM" id="SSF52518">
    <property type="entry name" value="Thiamin diphosphate-binding fold (THDP-binding)"/>
    <property type="match status" value="2"/>
</dbReference>
<dbReference type="InParanoid" id="Q89RP0"/>
<feature type="domain" description="DUF6537" evidence="3">
    <location>
        <begin position="983"/>
        <end position="1181"/>
    </location>
</feature>
<dbReference type="InterPro" id="IPR046667">
    <property type="entry name" value="DUF6537"/>
</dbReference>
<dbReference type="SUPFAM" id="SSF53323">
    <property type="entry name" value="Pyruvate-ferredoxin oxidoreductase, PFOR, domain III"/>
    <property type="match status" value="1"/>
</dbReference>
<evidence type="ECO:0000259" key="3">
    <source>
        <dbReference type="Pfam" id="PF20169"/>
    </source>
</evidence>
<accession>Q89RP0</accession>
<sequence>MRPAILTSPAHALDCDLPLRSAASLPRRKIPRPTRITRTSEMTLMQVELDDKYRLESKRIFLSGTQALVRLPMLQRERDRLQGLNTGGFISGYRGSPLGMYDHALWRAKSFLQQHDIAFVPGLNEDLAATAVWGSQQVGLFPGAKVDGVFGIWYGKGPGVDRSVDALKHANAAGTSLNGGVLALAGDDHGCQSSTLAHQSEQVFAAALIPVINPATLQDYLDLGLYGFALSRFSGCWVGFKAISETVESSASIDSDPERIQIKLPHDFEMPPGGLNIRWPDPPLDAERRLFGPKMAAVQAFARANQLDRIVLDSKPARLGIVATGKAYLDLRQALADLGITDKDAQDLGLRIYKVALTWPLEESGARRFAEGLQDVLVVEEKRGFIEDQLMRILYNIDASRRPTVTGKRDERGAPLLPSEGELTPTIVAGALVARLRKLGHHSPVLEQRLARLEAFDNPVTTSAPIKLARTPFFCSGCPHNSSTRVPEGSRAMAGIGCHGMALSMPTRRTDLISHMGAEGVNWIGQSPFTTEQHIFQNLGDGTYTHSGLLALRAASAAGINITYKILYNDAVAMTGGQPAEGAFNVAQIAHQVWAEGVKRLAIVSDDPGKYPEGNYFPQGATIHHRRELDAVQRELRDIKGLTVVIYDQTCAAEKRRRRKRGLYPDPAKRAFINELVCEGCGDCSQASNCVSVQPLETEFGRKRQIDQSNCNKDFSCVEGFCPSFVTVHGGTLKRIKTSSVDSGQLFADLPLPPARELDGPYNILVTGIGGTGVITIGALLGMAAHVDGRGCSALDFTGLSQKNGAVMSHVRIAPKPEDISAVRITTGGADVILGCDMIVSAGPSALSRAERGVTKAYINADLQPTASFVQNPDLDFEMGTMQTVLRDAVGDKNLDIIDATGIAAALMGDSIATNPFMLGFAFQKGAIPLSLEALLRAIEINGAAIEMNKLAFTWGRLAAHDMSRVRSVLQFKSRASAPTKSLDDIIATRAEFLTGYQDKAYADRYLAAVAKVRKAESAASPASTELTEAVAKNLFKLMSYKDEYEVARLYTDGSFAKKVSEKFDGDFSLKFYLAPPIFAQRDKTTGHLRKKEFGGWMIHTFRVLAKLKFLRGGAFDPFGRTEERRTERKLIENYLTMIDQRIVGLKAAQIPLLARLARVPETIRGFGHVKEGNIKQAMAETARLEAELENSRFAAAAE</sequence>
<evidence type="ECO:0000313" key="4">
    <source>
        <dbReference type="EMBL" id="BAC47988.1"/>
    </source>
</evidence>
<keyword evidence="5" id="KW-1185">Reference proteome</keyword>
<dbReference type="EnsemblBacteria" id="BAC47988">
    <property type="protein sequence ID" value="BAC47988"/>
    <property type="gene ID" value="BAC47988"/>
</dbReference>
<dbReference type="Gene3D" id="3.40.920.10">
    <property type="entry name" value="Pyruvate-ferredoxin oxidoreductase, PFOR, domain III"/>
    <property type="match status" value="1"/>
</dbReference>